<feature type="propeptide" id="PRO_5005386108" evidence="4">
    <location>
        <begin position="1"/>
        <end position="7"/>
    </location>
</feature>
<dbReference type="RefSeq" id="WP_048571052.1">
    <property type="nucleotide sequence ID" value="NZ_LFVU01000027.1"/>
</dbReference>
<comment type="function">
    <text evidence="4">Initiates the rapid degradation of small, acid-soluble proteins during spore germination.</text>
</comment>
<evidence type="ECO:0000313" key="6">
    <source>
        <dbReference type="Proteomes" id="UP000036756"/>
    </source>
</evidence>
<keyword evidence="2 4" id="KW-0378">Hydrolase</keyword>
<dbReference type="GO" id="GO:0006508">
    <property type="term" value="P:proteolysis"/>
    <property type="evidence" value="ECO:0007669"/>
    <property type="project" value="UniProtKB-UniRule"/>
</dbReference>
<dbReference type="AlphaFoldDB" id="A0A0J8D6B7"/>
<dbReference type="EC" id="3.4.24.78" evidence="4"/>
<keyword evidence="6" id="KW-1185">Reference proteome</keyword>
<evidence type="ECO:0000256" key="1">
    <source>
        <dbReference type="ARBA" id="ARBA00022670"/>
    </source>
</evidence>
<comment type="catalytic activity">
    <reaction evidence="4">
        <text>Endopeptidase action with P4 Glu or Asp, P1 preferably Glu &gt; Asp, P1' hydrophobic and P2' Ala.</text>
        <dbReference type="EC" id="3.4.24.78"/>
    </reaction>
</comment>
<dbReference type="PIRSF" id="PIRSF019549">
    <property type="entry name" value="Peptidase_A25"/>
    <property type="match status" value="1"/>
</dbReference>
<dbReference type="GO" id="GO:0009847">
    <property type="term" value="P:spore germination"/>
    <property type="evidence" value="ECO:0007669"/>
    <property type="project" value="UniProtKB-UniRule"/>
</dbReference>
<evidence type="ECO:0000313" key="5">
    <source>
        <dbReference type="EMBL" id="KMT21635.1"/>
    </source>
</evidence>
<feature type="chain" id="PRO_5023296479" description="Germination protease" evidence="4">
    <location>
        <begin position="8"/>
        <end position="328"/>
    </location>
</feature>
<gene>
    <name evidence="4 5" type="primary">gpr</name>
    <name evidence="5" type="ORF">CLCY_2c03970</name>
</gene>
<proteinExistence type="inferred from homology"/>
<dbReference type="InterPro" id="IPR005080">
    <property type="entry name" value="Peptidase_A25"/>
</dbReference>
<dbReference type="Proteomes" id="UP000036756">
    <property type="component" value="Unassembled WGS sequence"/>
</dbReference>
<keyword evidence="1 4" id="KW-0645">Protease</keyword>
<protein>
    <recommendedName>
        <fullName evidence="4">Germination protease</fullName>
        <ecNumber evidence="4">3.4.24.78</ecNumber>
    </recommendedName>
    <alternativeName>
        <fullName evidence="4">GPR endopeptidase</fullName>
    </alternativeName>
    <alternativeName>
        <fullName evidence="4">Germination proteinase</fullName>
    </alternativeName>
    <alternativeName>
        <fullName evidence="4">Spore protease</fullName>
    </alternativeName>
</protein>
<comment type="similarity">
    <text evidence="4">Belongs to the peptidase A25 family.</text>
</comment>
<evidence type="ECO:0000256" key="2">
    <source>
        <dbReference type="ARBA" id="ARBA00022801"/>
    </source>
</evidence>
<evidence type="ECO:0000256" key="4">
    <source>
        <dbReference type="HAMAP-Rule" id="MF_00626"/>
    </source>
</evidence>
<sequence>MFNPRTDLAVEAREIYNKNREVEIEGVSVDTKRMLGGIRIVTVNVLNEKGEKAIKKPKGTYITMEIPEVKHYDVDLHEDLTRALSEEILKIVDVKKDLKTLVIGLGNWHVTPDALGPKVISKLMITRHLKEYMPDELEEGINPVAALAPGVLGITGIETAEIVKGLVEKTKPDVVIVIDALAARKVERVARTIQIGDTGIAPGAGVGNKRMELSKETLGVPVIAIGVPTVVDAATLANDTIDSMIDSLIEETKNNSETKGFYNMLKSLDKEEKYNMIKGVLSPYSSNMLVTPKDIDALIEDLAKIIANSINISLHPSIDLNDIDRYLF</sequence>
<dbReference type="STRING" id="1121307.CLCY_2c03970"/>
<keyword evidence="3 4" id="KW-0865">Zymogen</keyword>
<dbReference type="OrthoDB" id="9777293at2"/>
<dbReference type="HAMAP" id="MF_00626">
    <property type="entry name" value="Germination_prot"/>
    <property type="match status" value="1"/>
</dbReference>
<organism evidence="5 6">
    <name type="scientific">Clostridium cylindrosporum DSM 605</name>
    <dbReference type="NCBI Taxonomy" id="1121307"/>
    <lineage>
        <taxon>Bacteria</taxon>
        <taxon>Bacillati</taxon>
        <taxon>Bacillota</taxon>
        <taxon>Clostridia</taxon>
        <taxon>Eubacteriales</taxon>
        <taxon>Clostridiaceae</taxon>
        <taxon>Clostridium</taxon>
    </lineage>
</organism>
<evidence type="ECO:0000256" key="3">
    <source>
        <dbReference type="ARBA" id="ARBA00023145"/>
    </source>
</evidence>
<dbReference type="GO" id="GO:0004222">
    <property type="term" value="F:metalloendopeptidase activity"/>
    <property type="evidence" value="ECO:0007669"/>
    <property type="project" value="UniProtKB-UniRule"/>
</dbReference>
<dbReference type="PATRIC" id="fig|1121307.3.peg.1255"/>
<comment type="caution">
    <text evidence="5">The sequence shown here is derived from an EMBL/GenBank/DDBJ whole genome shotgun (WGS) entry which is preliminary data.</text>
</comment>
<dbReference type="Gene3D" id="3.40.50.1450">
    <property type="entry name" value="HybD-like"/>
    <property type="match status" value="1"/>
</dbReference>
<accession>A0A0J8D6B7</accession>
<comment type="PTM">
    <text evidence="4">Autoproteolytically processed. The inactive tetrameric zymogen termed p46 autoprocesses to a smaller form termed p41, which is active only during spore germination.</text>
</comment>
<dbReference type="SUPFAM" id="SSF53163">
    <property type="entry name" value="HybD-like"/>
    <property type="match status" value="1"/>
</dbReference>
<dbReference type="Pfam" id="PF03418">
    <property type="entry name" value="Peptidase_A25"/>
    <property type="match status" value="1"/>
</dbReference>
<dbReference type="EMBL" id="LFVU01000027">
    <property type="protein sequence ID" value="KMT21635.1"/>
    <property type="molecule type" value="Genomic_DNA"/>
</dbReference>
<comment type="subunit">
    <text evidence="4">Homotetramer.</text>
</comment>
<dbReference type="InterPro" id="IPR023430">
    <property type="entry name" value="Pept_HybD-like_dom_sf"/>
</dbReference>
<dbReference type="NCBIfam" id="TIGR01441">
    <property type="entry name" value="GPR"/>
    <property type="match status" value="1"/>
</dbReference>
<reference evidence="5 6" key="1">
    <citation type="submission" date="2015-06" db="EMBL/GenBank/DDBJ databases">
        <title>Draft genome sequence of the purine-degrading Clostridium cylindrosporum HC-1 (DSM 605).</title>
        <authorList>
            <person name="Poehlein A."/>
            <person name="Schiel-Bengelsdorf B."/>
            <person name="Bengelsdorf F."/>
            <person name="Daniel R."/>
            <person name="Duerre P."/>
        </authorList>
    </citation>
    <scope>NUCLEOTIDE SEQUENCE [LARGE SCALE GENOMIC DNA]</scope>
    <source>
        <strain evidence="5 6">DSM 605</strain>
    </source>
</reference>
<name>A0A0J8D6B7_CLOCY</name>